<feature type="domain" description="ABC transmembrane type-1" evidence="6">
    <location>
        <begin position="303"/>
        <end position="494"/>
    </location>
</feature>
<organism evidence="7 8">
    <name type="scientific">Prosthecobacter vanneervenii</name>
    <dbReference type="NCBI Taxonomy" id="48466"/>
    <lineage>
        <taxon>Bacteria</taxon>
        <taxon>Pseudomonadati</taxon>
        <taxon>Verrucomicrobiota</taxon>
        <taxon>Verrucomicrobiia</taxon>
        <taxon>Verrucomicrobiales</taxon>
        <taxon>Verrucomicrobiaceae</taxon>
        <taxon>Prosthecobacter</taxon>
    </lineage>
</organism>
<keyword evidence="4 5" id="KW-0472">Membrane</keyword>
<feature type="transmembrane region" description="Helical" evidence="5">
    <location>
        <begin position="427"/>
        <end position="448"/>
    </location>
</feature>
<evidence type="ECO:0000256" key="3">
    <source>
        <dbReference type="ARBA" id="ARBA00022989"/>
    </source>
</evidence>
<comment type="caution">
    <text evidence="7">The sequence shown here is derived from an EMBL/GenBank/DDBJ whole genome shotgun (WGS) entry which is preliminary data.</text>
</comment>
<gene>
    <name evidence="7" type="ORF">HNQ65_004167</name>
</gene>
<name>A0A7W8DLV4_9BACT</name>
<keyword evidence="5" id="KW-0813">Transport</keyword>
<evidence type="ECO:0000313" key="8">
    <source>
        <dbReference type="Proteomes" id="UP000590740"/>
    </source>
</evidence>
<dbReference type="AlphaFoldDB" id="A0A7W8DLV4"/>
<proteinExistence type="inferred from homology"/>
<keyword evidence="2 5" id="KW-0812">Transmembrane</keyword>
<feature type="transmembrane region" description="Helical" evidence="5">
    <location>
        <begin position="468"/>
        <end position="493"/>
    </location>
</feature>
<dbReference type="EMBL" id="JACHIG010000010">
    <property type="protein sequence ID" value="MBB5034562.1"/>
    <property type="molecule type" value="Genomic_DNA"/>
</dbReference>
<dbReference type="PANTHER" id="PTHR30325:SF0">
    <property type="entry name" value="INNER MEMBRANE ABC TRANSPORTER PERMEASE PROTEIN YEJE"/>
    <property type="match status" value="1"/>
</dbReference>
<evidence type="ECO:0000256" key="1">
    <source>
        <dbReference type="ARBA" id="ARBA00004651"/>
    </source>
</evidence>
<dbReference type="Pfam" id="PF00528">
    <property type="entry name" value="BPD_transp_1"/>
    <property type="match status" value="1"/>
</dbReference>
<reference evidence="7 8" key="1">
    <citation type="submission" date="2020-08" db="EMBL/GenBank/DDBJ databases">
        <title>Genomic Encyclopedia of Type Strains, Phase IV (KMG-IV): sequencing the most valuable type-strain genomes for metagenomic binning, comparative biology and taxonomic classification.</title>
        <authorList>
            <person name="Goeker M."/>
        </authorList>
    </citation>
    <scope>NUCLEOTIDE SEQUENCE [LARGE SCALE GENOMIC DNA]</scope>
    <source>
        <strain evidence="7 8">DSM 12252</strain>
    </source>
</reference>
<comment type="similarity">
    <text evidence="5">Belongs to the binding-protein-dependent transport system permease family.</text>
</comment>
<dbReference type="GO" id="GO:0042884">
    <property type="term" value="P:microcin transport"/>
    <property type="evidence" value="ECO:0007669"/>
    <property type="project" value="TreeGrafter"/>
</dbReference>
<dbReference type="Gene3D" id="1.10.3720.10">
    <property type="entry name" value="MetI-like"/>
    <property type="match status" value="1"/>
</dbReference>
<evidence type="ECO:0000256" key="4">
    <source>
        <dbReference type="ARBA" id="ARBA00023136"/>
    </source>
</evidence>
<dbReference type="CDD" id="cd06261">
    <property type="entry name" value="TM_PBP2"/>
    <property type="match status" value="1"/>
</dbReference>
<dbReference type="PANTHER" id="PTHR30325">
    <property type="entry name" value="MEMBRANE COMPONENT OF ABC TRANSPORTER"/>
    <property type="match status" value="1"/>
</dbReference>
<feature type="transmembrane region" description="Helical" evidence="5">
    <location>
        <begin position="39"/>
        <end position="58"/>
    </location>
</feature>
<dbReference type="Proteomes" id="UP000590740">
    <property type="component" value="Unassembled WGS sequence"/>
</dbReference>
<feature type="transmembrane region" description="Helical" evidence="5">
    <location>
        <begin position="306"/>
        <end position="329"/>
    </location>
</feature>
<dbReference type="GO" id="GO:0005886">
    <property type="term" value="C:plasma membrane"/>
    <property type="evidence" value="ECO:0007669"/>
    <property type="project" value="UniProtKB-SubCell"/>
</dbReference>
<protein>
    <submittedName>
        <fullName evidence="7">Microcin C transport system permease protein</fullName>
    </submittedName>
</protein>
<sequence>MNRKLSIAAIIVGALAILGELCGLLLPTVSWFFGVGPKFGWASSVLLIAGGILGLRFLPREIRWTPVTLQRFRRFRSIGRGWWSFRILLVLIALALLDQALVGRRALMVRCDGKTYFPAFVQKRYQAKDFGLTGEQEANYRELKERLAAEKRGFVLMPLVPWDPVLDTDSLQSISLEQRDGKWYKPGDAEAYSGRAQKFYNDTPVQKHTDSRFRRGVPDGESLGYTRNGALAVSAFYKAGTKERERWTGEMPQEEFEKAATTSYQMIVYPAIPPLWKAGHYLGTDSRGWDVLAQIYGGWQLNLKAILLYVLFTYGVGTLIGLLMGYLGGVFDIAMQRCIEILDELPFLYIVMILISIIGVANMNLLVLLGVICFFSWTSLTYSLRALAYKEKERDYVSAARLQGASTWRILTRYLLPNMLATIVTKIPFSVAAIISSLTALAFLGFGLPETYPQWGWLFDDGTSHLSAVWISLSMFTAMVFILLLVTFVGEALREAFDPKKFTTYQ</sequence>
<dbReference type="SUPFAM" id="SSF161098">
    <property type="entry name" value="MetI-like"/>
    <property type="match status" value="1"/>
</dbReference>
<dbReference type="PROSITE" id="PS50928">
    <property type="entry name" value="ABC_TM1"/>
    <property type="match status" value="1"/>
</dbReference>
<comment type="subcellular location">
    <subcellularLocation>
        <location evidence="1 5">Cell membrane</location>
        <topology evidence="1 5">Multi-pass membrane protein</topology>
    </subcellularLocation>
</comment>
<feature type="transmembrane region" description="Helical" evidence="5">
    <location>
        <begin position="7"/>
        <end position="33"/>
    </location>
</feature>
<feature type="transmembrane region" description="Helical" evidence="5">
    <location>
        <begin position="79"/>
        <end position="97"/>
    </location>
</feature>
<accession>A0A7W8DLV4</accession>
<evidence type="ECO:0000256" key="5">
    <source>
        <dbReference type="RuleBase" id="RU363032"/>
    </source>
</evidence>
<dbReference type="RefSeq" id="WP_184342488.1">
    <property type="nucleotide sequence ID" value="NZ_JACHIG010000010.1"/>
</dbReference>
<feature type="transmembrane region" description="Helical" evidence="5">
    <location>
        <begin position="365"/>
        <end position="384"/>
    </location>
</feature>
<evidence type="ECO:0000313" key="7">
    <source>
        <dbReference type="EMBL" id="MBB5034562.1"/>
    </source>
</evidence>
<dbReference type="InterPro" id="IPR035906">
    <property type="entry name" value="MetI-like_sf"/>
</dbReference>
<dbReference type="GO" id="GO:0055085">
    <property type="term" value="P:transmembrane transport"/>
    <property type="evidence" value="ECO:0007669"/>
    <property type="project" value="InterPro"/>
</dbReference>
<dbReference type="InterPro" id="IPR000515">
    <property type="entry name" value="MetI-like"/>
</dbReference>
<evidence type="ECO:0000259" key="6">
    <source>
        <dbReference type="PROSITE" id="PS50928"/>
    </source>
</evidence>
<feature type="transmembrane region" description="Helical" evidence="5">
    <location>
        <begin position="341"/>
        <end position="359"/>
    </location>
</feature>
<evidence type="ECO:0000256" key="2">
    <source>
        <dbReference type="ARBA" id="ARBA00022692"/>
    </source>
</evidence>
<keyword evidence="3 5" id="KW-1133">Transmembrane helix</keyword>
<keyword evidence="8" id="KW-1185">Reference proteome</keyword>